<proteinExistence type="predicted"/>
<dbReference type="AlphaFoldDB" id="A0AAV3Z5V4"/>
<organism evidence="1 2">
    <name type="scientific">Plakobranchus ocellatus</name>
    <dbReference type="NCBI Taxonomy" id="259542"/>
    <lineage>
        <taxon>Eukaryota</taxon>
        <taxon>Metazoa</taxon>
        <taxon>Spiralia</taxon>
        <taxon>Lophotrochozoa</taxon>
        <taxon>Mollusca</taxon>
        <taxon>Gastropoda</taxon>
        <taxon>Heterobranchia</taxon>
        <taxon>Euthyneura</taxon>
        <taxon>Panpulmonata</taxon>
        <taxon>Sacoglossa</taxon>
        <taxon>Placobranchoidea</taxon>
        <taxon>Plakobranchidae</taxon>
        <taxon>Plakobranchus</taxon>
    </lineage>
</organism>
<sequence>MQRVEVKSVRLRMFGFCAQIPQGDLRLSDPRDHGIDGRLELESTVEGSSRFQGEFASHCEQGKLRLMNQQDAPPRHWGVGGTIDSESALRTAVALLSQVDAPPPAPWLVGGPKSLRSPFCGLASCKNQT</sequence>
<protein>
    <submittedName>
        <fullName evidence="1">Uncharacterized protein</fullName>
    </submittedName>
</protein>
<evidence type="ECO:0000313" key="2">
    <source>
        <dbReference type="Proteomes" id="UP000735302"/>
    </source>
</evidence>
<dbReference type="Proteomes" id="UP000735302">
    <property type="component" value="Unassembled WGS sequence"/>
</dbReference>
<accession>A0AAV3Z5V4</accession>
<comment type="caution">
    <text evidence="1">The sequence shown here is derived from an EMBL/GenBank/DDBJ whole genome shotgun (WGS) entry which is preliminary data.</text>
</comment>
<dbReference type="EMBL" id="BLXT01002056">
    <property type="protein sequence ID" value="GFN90646.1"/>
    <property type="molecule type" value="Genomic_DNA"/>
</dbReference>
<keyword evidence="2" id="KW-1185">Reference proteome</keyword>
<name>A0AAV3Z5V4_9GAST</name>
<evidence type="ECO:0000313" key="1">
    <source>
        <dbReference type="EMBL" id="GFN90646.1"/>
    </source>
</evidence>
<reference evidence="1 2" key="1">
    <citation type="journal article" date="2021" name="Elife">
        <title>Chloroplast acquisition without the gene transfer in kleptoplastic sea slugs, Plakobranchus ocellatus.</title>
        <authorList>
            <person name="Maeda T."/>
            <person name="Takahashi S."/>
            <person name="Yoshida T."/>
            <person name="Shimamura S."/>
            <person name="Takaki Y."/>
            <person name="Nagai Y."/>
            <person name="Toyoda A."/>
            <person name="Suzuki Y."/>
            <person name="Arimoto A."/>
            <person name="Ishii H."/>
            <person name="Satoh N."/>
            <person name="Nishiyama T."/>
            <person name="Hasebe M."/>
            <person name="Maruyama T."/>
            <person name="Minagawa J."/>
            <person name="Obokata J."/>
            <person name="Shigenobu S."/>
        </authorList>
    </citation>
    <scope>NUCLEOTIDE SEQUENCE [LARGE SCALE GENOMIC DNA]</scope>
</reference>
<gene>
    <name evidence="1" type="ORF">PoB_001715200</name>
</gene>